<protein>
    <submittedName>
        <fullName evidence="4">NADP-dependent 3-hydroxy acid dehydrogenase YdfG</fullName>
    </submittedName>
</protein>
<dbReference type="InterPro" id="IPR002347">
    <property type="entry name" value="SDR_fam"/>
</dbReference>
<dbReference type="STRING" id="218672.SAMN04489759_11468"/>
<dbReference type="AlphaFoldDB" id="A0A1G7Y883"/>
<accession>A0A1G7Y883</accession>
<dbReference type="InterPro" id="IPR036291">
    <property type="entry name" value="NAD(P)-bd_dom_sf"/>
</dbReference>
<dbReference type="CDD" id="cd05233">
    <property type="entry name" value="SDR_c"/>
    <property type="match status" value="1"/>
</dbReference>
<reference evidence="5" key="1">
    <citation type="submission" date="2016-10" db="EMBL/GenBank/DDBJ databases">
        <authorList>
            <person name="Varghese N."/>
            <person name="Submissions S."/>
        </authorList>
    </citation>
    <scope>NUCLEOTIDE SEQUENCE [LARGE SCALE GENOMIC DNA]</scope>
    <source>
        <strain evidence="5">DSM 16477</strain>
    </source>
</reference>
<dbReference type="EMBL" id="FNBP01000014">
    <property type="protein sequence ID" value="SDG92675.1"/>
    <property type="molecule type" value="Genomic_DNA"/>
</dbReference>
<organism evidence="4 5">
    <name type="scientific">Sulfitobacter delicatus</name>
    <dbReference type="NCBI Taxonomy" id="218672"/>
    <lineage>
        <taxon>Bacteria</taxon>
        <taxon>Pseudomonadati</taxon>
        <taxon>Pseudomonadota</taxon>
        <taxon>Alphaproteobacteria</taxon>
        <taxon>Rhodobacterales</taxon>
        <taxon>Roseobacteraceae</taxon>
        <taxon>Sulfitobacter</taxon>
    </lineage>
</organism>
<keyword evidence="2" id="KW-0560">Oxidoreductase</keyword>
<dbReference type="SUPFAM" id="SSF51735">
    <property type="entry name" value="NAD(P)-binding Rossmann-fold domains"/>
    <property type="match status" value="1"/>
</dbReference>
<evidence type="ECO:0000313" key="4">
    <source>
        <dbReference type="EMBL" id="SDG92675.1"/>
    </source>
</evidence>
<name>A0A1G7Y883_9RHOB</name>
<dbReference type="PRINTS" id="PR00080">
    <property type="entry name" value="SDRFAMILY"/>
</dbReference>
<proteinExistence type="inferred from homology"/>
<dbReference type="PANTHER" id="PTHR44196:SF1">
    <property type="entry name" value="DEHYDROGENASE_REDUCTASE SDR FAMILY MEMBER 7B"/>
    <property type="match status" value="1"/>
</dbReference>
<dbReference type="OrthoDB" id="9797020at2"/>
<dbReference type="GO" id="GO:0016491">
    <property type="term" value="F:oxidoreductase activity"/>
    <property type="evidence" value="ECO:0007669"/>
    <property type="project" value="UniProtKB-KW"/>
</dbReference>
<evidence type="ECO:0000313" key="5">
    <source>
        <dbReference type="Proteomes" id="UP000199399"/>
    </source>
</evidence>
<dbReference type="Proteomes" id="UP000199399">
    <property type="component" value="Unassembled WGS sequence"/>
</dbReference>
<sequence>MDLTNKRILVTGGSDGIGKHICLKLAATGARLAILGRNAERLEAVAQACKEAGAPEALPLTCDLQDPAAISAVTADVLESFGGLDIVINNAGIWHKAGPLDTIAPEMLQATVQTNLTGLMQMTQALLPALRENDESIVLNVVSKSGVVAQVGQSVYTATKYGVRGFTEVLKADEAETGVRVGGLYQSGTNTEMFAKAGEDVPNHIFTEPDDLADVVVFVLSRPPKLWIHDIRIEL</sequence>
<evidence type="ECO:0000256" key="3">
    <source>
        <dbReference type="RuleBase" id="RU000363"/>
    </source>
</evidence>
<comment type="similarity">
    <text evidence="1 3">Belongs to the short-chain dehydrogenases/reductases (SDR) family.</text>
</comment>
<gene>
    <name evidence="4" type="ORF">SAMN04489759_11468</name>
</gene>
<evidence type="ECO:0000256" key="2">
    <source>
        <dbReference type="ARBA" id="ARBA00023002"/>
    </source>
</evidence>
<dbReference type="Gene3D" id="3.40.50.720">
    <property type="entry name" value="NAD(P)-binding Rossmann-like Domain"/>
    <property type="match status" value="1"/>
</dbReference>
<dbReference type="Pfam" id="PF00106">
    <property type="entry name" value="adh_short"/>
    <property type="match status" value="1"/>
</dbReference>
<evidence type="ECO:0000256" key="1">
    <source>
        <dbReference type="ARBA" id="ARBA00006484"/>
    </source>
</evidence>
<dbReference type="PRINTS" id="PR00081">
    <property type="entry name" value="GDHRDH"/>
</dbReference>
<dbReference type="PANTHER" id="PTHR44196">
    <property type="entry name" value="DEHYDROGENASE/REDUCTASE SDR FAMILY MEMBER 7B"/>
    <property type="match status" value="1"/>
</dbReference>
<keyword evidence="5" id="KW-1185">Reference proteome</keyword>
<dbReference type="RefSeq" id="WP_093744025.1">
    <property type="nucleotide sequence ID" value="NZ_FNBP01000014.1"/>
</dbReference>
<dbReference type="GO" id="GO:0016020">
    <property type="term" value="C:membrane"/>
    <property type="evidence" value="ECO:0007669"/>
    <property type="project" value="TreeGrafter"/>
</dbReference>